<evidence type="ECO:0000313" key="20">
    <source>
        <dbReference type="EMBL" id="ALO76415.1"/>
    </source>
</evidence>
<keyword evidence="16 18" id="KW-0472">Membrane</keyword>
<comment type="subcellular location">
    <subcellularLocation>
        <location evidence="2 18">Mitochondrion inner membrane</location>
        <topology evidence="2 18">Multi-pass membrane protein</topology>
    </subcellularLocation>
</comment>
<dbReference type="Pfam" id="PF00361">
    <property type="entry name" value="Proton_antipo_M"/>
    <property type="match status" value="1"/>
</dbReference>
<organism evidence="20">
    <name type="scientific">Temnoscheila virescens</name>
    <dbReference type="NCBI Taxonomy" id="1205670"/>
    <lineage>
        <taxon>Eukaryota</taxon>
        <taxon>Metazoa</taxon>
        <taxon>Ecdysozoa</taxon>
        <taxon>Arthropoda</taxon>
        <taxon>Hexapoda</taxon>
        <taxon>Insecta</taxon>
        <taxon>Pterygota</taxon>
        <taxon>Neoptera</taxon>
        <taxon>Endopterygota</taxon>
        <taxon>Coleoptera</taxon>
        <taxon>Polyphaga</taxon>
        <taxon>Cucujiformia</taxon>
        <taxon>Trogossitidae</taxon>
        <taxon>Trogossitinae</taxon>
        <taxon>Temnoscheila</taxon>
    </lineage>
</organism>
<name>A0A0S2MNW2_9CUCU</name>
<dbReference type="AlphaFoldDB" id="A0A0S2MNW2"/>
<dbReference type="EC" id="7.1.1.2" evidence="4 18"/>
<comment type="catalytic activity">
    <reaction evidence="17 18">
        <text>a ubiquinone + NADH + 5 H(+)(in) = a ubiquinol + NAD(+) + 4 H(+)(out)</text>
        <dbReference type="Rhea" id="RHEA:29091"/>
        <dbReference type="Rhea" id="RHEA-COMP:9565"/>
        <dbReference type="Rhea" id="RHEA-COMP:9566"/>
        <dbReference type="ChEBI" id="CHEBI:15378"/>
        <dbReference type="ChEBI" id="CHEBI:16389"/>
        <dbReference type="ChEBI" id="CHEBI:17976"/>
        <dbReference type="ChEBI" id="CHEBI:57540"/>
        <dbReference type="ChEBI" id="CHEBI:57945"/>
        <dbReference type="EC" id="7.1.1.2"/>
    </reaction>
</comment>
<evidence type="ECO:0000256" key="6">
    <source>
        <dbReference type="ARBA" id="ARBA00022448"/>
    </source>
</evidence>
<dbReference type="EMBL" id="JX412752">
    <property type="protein sequence ID" value="ALO76415.1"/>
    <property type="molecule type" value="Genomic_DNA"/>
</dbReference>
<keyword evidence="11 18" id="KW-0249">Electron transport</keyword>
<evidence type="ECO:0000256" key="16">
    <source>
        <dbReference type="ARBA" id="ARBA00023136"/>
    </source>
</evidence>
<comment type="similarity">
    <text evidence="3 18">Belongs to the complex I subunit 2 family.</text>
</comment>
<protein>
    <recommendedName>
        <fullName evidence="5 18">NADH-ubiquinone oxidoreductase chain 2</fullName>
        <ecNumber evidence="4 18">7.1.1.2</ecNumber>
    </recommendedName>
</protein>
<evidence type="ECO:0000256" key="18">
    <source>
        <dbReference type="RuleBase" id="RU003403"/>
    </source>
</evidence>
<dbReference type="InterPro" id="IPR050175">
    <property type="entry name" value="Complex_I_Subunit_2"/>
</dbReference>
<evidence type="ECO:0000256" key="1">
    <source>
        <dbReference type="ARBA" id="ARBA00003257"/>
    </source>
</evidence>
<dbReference type="PRINTS" id="PR01436">
    <property type="entry name" value="NADHDHGNASE2"/>
</dbReference>
<keyword evidence="12 18" id="KW-1133">Transmembrane helix</keyword>
<evidence type="ECO:0000256" key="7">
    <source>
        <dbReference type="ARBA" id="ARBA00022660"/>
    </source>
</evidence>
<evidence type="ECO:0000256" key="5">
    <source>
        <dbReference type="ARBA" id="ARBA00021008"/>
    </source>
</evidence>
<dbReference type="InterPro" id="IPR001750">
    <property type="entry name" value="ND/Mrp_TM"/>
</dbReference>
<comment type="function">
    <text evidence="1">Core subunit of the mitochondrial membrane respiratory chain NADH dehydrogenase (Complex I) that is believed to belong to the minimal assembly required for catalysis. Complex I functions in the transfer of electrons from NADH to the respiratory chain. The immediate electron acceptor for the enzyme is believed to be ubiquinone.</text>
</comment>
<evidence type="ECO:0000256" key="9">
    <source>
        <dbReference type="ARBA" id="ARBA00022792"/>
    </source>
</evidence>
<proteinExistence type="inferred from homology"/>
<sequence length="334" mass="38151">MKKYKLLFLSTTMMGTLLSISSYSWMGMWMGLEINLISIIPLLSKNDVFSSESSIKYFITQALASAVLMFSVILFSFNQEMLTLTLSNTMVMMINSSLLTKMGAAPFHFWFPEVMEGLSWMNCFIMLTWQKIAPMIMLMYNSKLTMFMTMTIVVSMLVSGVMGFNQVSMRKIMTYSSINHIGWMIGALSFSQSIWCIYFIVYTIITANIVLILNLFKIFFLSQMVMLQITPMTKLALILNFFSLGGLPPFLGFLPKWFTIQALVENNQLILPFVMIMLTLLTLFFYMRITFSTLVLSSEVILPSKTSIKSFWVLSLNLVALSSMIAFPLLFNLI</sequence>
<keyword evidence="13 18" id="KW-0520">NAD</keyword>
<dbReference type="InterPro" id="IPR003917">
    <property type="entry name" value="NADH_UbQ_OxRdtase_chain2"/>
</dbReference>
<feature type="transmembrane region" description="Helical" evidence="18">
    <location>
        <begin position="310"/>
        <end position="331"/>
    </location>
</feature>
<evidence type="ECO:0000256" key="4">
    <source>
        <dbReference type="ARBA" id="ARBA00012944"/>
    </source>
</evidence>
<dbReference type="PANTHER" id="PTHR46552">
    <property type="entry name" value="NADH-UBIQUINONE OXIDOREDUCTASE CHAIN 2"/>
    <property type="match status" value="1"/>
</dbReference>
<feature type="domain" description="NADH:quinone oxidoreductase/Mrp antiporter transmembrane" evidence="19">
    <location>
        <begin position="22"/>
        <end position="282"/>
    </location>
</feature>
<evidence type="ECO:0000256" key="14">
    <source>
        <dbReference type="ARBA" id="ARBA00023075"/>
    </source>
</evidence>
<dbReference type="GO" id="GO:0008137">
    <property type="term" value="F:NADH dehydrogenase (ubiquinone) activity"/>
    <property type="evidence" value="ECO:0007669"/>
    <property type="project" value="UniProtKB-EC"/>
</dbReference>
<evidence type="ECO:0000256" key="3">
    <source>
        <dbReference type="ARBA" id="ARBA00007012"/>
    </source>
</evidence>
<evidence type="ECO:0000256" key="17">
    <source>
        <dbReference type="ARBA" id="ARBA00049551"/>
    </source>
</evidence>
<keyword evidence="8 18" id="KW-0812">Transmembrane</keyword>
<comment type="function">
    <text evidence="18">Core subunit of the mitochondrial membrane respiratory chain NADH dehydrogenase (Complex I) which catalyzes electron transfer from NADH through the respiratory chain, using ubiquinone as an electron acceptor. Essential for the catalytic activity and assembly of complex I.</text>
</comment>
<feature type="transmembrane region" description="Helical" evidence="18">
    <location>
        <begin position="197"/>
        <end position="216"/>
    </location>
</feature>
<keyword evidence="9 18" id="KW-0999">Mitochondrion inner membrane</keyword>
<keyword evidence="10 18" id="KW-1278">Translocase</keyword>
<dbReference type="GO" id="GO:0006120">
    <property type="term" value="P:mitochondrial electron transport, NADH to ubiquinone"/>
    <property type="evidence" value="ECO:0007669"/>
    <property type="project" value="InterPro"/>
</dbReference>
<accession>A0A0S2MNW2</accession>
<geneLocation type="mitochondrion" evidence="20"/>
<evidence type="ECO:0000256" key="8">
    <source>
        <dbReference type="ARBA" id="ARBA00022692"/>
    </source>
</evidence>
<evidence type="ECO:0000256" key="13">
    <source>
        <dbReference type="ARBA" id="ARBA00023027"/>
    </source>
</evidence>
<dbReference type="GO" id="GO:0005743">
    <property type="term" value="C:mitochondrial inner membrane"/>
    <property type="evidence" value="ECO:0007669"/>
    <property type="project" value="UniProtKB-SubCell"/>
</dbReference>
<gene>
    <name evidence="20" type="primary">nad2</name>
</gene>
<evidence type="ECO:0000256" key="12">
    <source>
        <dbReference type="ARBA" id="ARBA00022989"/>
    </source>
</evidence>
<feature type="transmembrane region" description="Helical" evidence="18">
    <location>
        <begin position="89"/>
        <end position="111"/>
    </location>
</feature>
<keyword evidence="15 18" id="KW-0496">Mitochondrion</keyword>
<feature type="transmembrane region" description="Helical" evidence="18">
    <location>
        <begin position="146"/>
        <end position="165"/>
    </location>
</feature>
<evidence type="ECO:0000259" key="19">
    <source>
        <dbReference type="Pfam" id="PF00361"/>
    </source>
</evidence>
<evidence type="ECO:0000256" key="11">
    <source>
        <dbReference type="ARBA" id="ARBA00022982"/>
    </source>
</evidence>
<feature type="transmembrane region" description="Helical" evidence="18">
    <location>
        <begin position="270"/>
        <end position="289"/>
    </location>
</feature>
<keyword evidence="7 18" id="KW-0679">Respiratory chain</keyword>
<feature type="transmembrane region" description="Helical" evidence="18">
    <location>
        <begin position="20"/>
        <end position="43"/>
    </location>
</feature>
<reference evidence="20" key="1">
    <citation type="submission" date="2012-06" db="EMBL/GenBank/DDBJ databases">
        <title>Mitogenomics of the Coleoptera under dense taxon sampling.</title>
        <authorList>
            <person name="Timmermans M.J.T.N."/>
            <person name="Lim J."/>
            <person name="Dodsworth S."/>
            <person name="Haran J."/>
            <person name="Ahrens D."/>
            <person name="Bocak L."/>
            <person name="London A."/>
            <person name="Culverwell L."/>
            <person name="Vogler A.P."/>
        </authorList>
    </citation>
    <scope>NUCLEOTIDE SEQUENCE</scope>
</reference>
<evidence type="ECO:0000256" key="2">
    <source>
        <dbReference type="ARBA" id="ARBA00004448"/>
    </source>
</evidence>
<keyword evidence="6" id="KW-0813">Transport</keyword>
<feature type="transmembrane region" description="Helical" evidence="18">
    <location>
        <begin position="237"/>
        <end position="258"/>
    </location>
</feature>
<evidence type="ECO:0000256" key="15">
    <source>
        <dbReference type="ARBA" id="ARBA00023128"/>
    </source>
</evidence>
<keyword evidence="14 18" id="KW-0830">Ubiquinone</keyword>
<dbReference type="PANTHER" id="PTHR46552:SF1">
    <property type="entry name" value="NADH-UBIQUINONE OXIDOREDUCTASE CHAIN 2"/>
    <property type="match status" value="1"/>
</dbReference>
<feature type="transmembrane region" description="Helical" evidence="18">
    <location>
        <begin position="55"/>
        <end position="77"/>
    </location>
</feature>
<evidence type="ECO:0000256" key="10">
    <source>
        <dbReference type="ARBA" id="ARBA00022967"/>
    </source>
</evidence>